<accession>A0A163MJY5</accession>
<protein>
    <recommendedName>
        <fullName evidence="3">WYL domain-containing protein</fullName>
    </recommendedName>
</protein>
<proteinExistence type="predicted"/>
<dbReference type="GeneID" id="97556726"/>
<keyword evidence="2" id="KW-1185">Reference proteome</keyword>
<dbReference type="RefSeq" id="WP_006209159.1">
    <property type="nucleotide sequence ID" value="NZ_CP147845.1"/>
</dbReference>
<reference evidence="1" key="1">
    <citation type="journal article" date="2016" name="Genome Announc.">
        <title>Draft genomes of two strains of Paenibacillus glucanolyticus with capability to degrade lignocellulose.</title>
        <authorList>
            <person name="Mathews S.L."/>
            <person name="Pawlak J."/>
            <person name="Grunden A.M."/>
        </authorList>
    </citation>
    <scope>NUCLEOTIDE SEQUENCE [LARGE SCALE GENOMIC DNA]</scope>
    <source>
        <strain evidence="1">SLM1</strain>
    </source>
</reference>
<dbReference type="Proteomes" id="UP000076796">
    <property type="component" value="Unassembled WGS sequence"/>
</dbReference>
<comment type="caution">
    <text evidence="1">The sequence shown here is derived from an EMBL/GenBank/DDBJ whole genome shotgun (WGS) entry which is preliminary data.</text>
</comment>
<dbReference type="EMBL" id="LWMH01000001">
    <property type="protein sequence ID" value="KZS49137.1"/>
    <property type="molecule type" value="Genomic_DNA"/>
</dbReference>
<evidence type="ECO:0000313" key="1">
    <source>
        <dbReference type="EMBL" id="KZS49137.1"/>
    </source>
</evidence>
<evidence type="ECO:0008006" key="3">
    <source>
        <dbReference type="Google" id="ProtNLM"/>
    </source>
</evidence>
<evidence type="ECO:0000313" key="2">
    <source>
        <dbReference type="Proteomes" id="UP000076796"/>
    </source>
</evidence>
<gene>
    <name evidence="1" type="ORF">AWU65_18675</name>
</gene>
<dbReference type="AlphaFoldDB" id="A0A163MJY5"/>
<sequence length="68" mass="8042">MFEKYLEQTIEIIYEDQKGKITQRKIQIHSVRDSRIRATCLETGQPRVFNVNNILSWRHEKGRGSHAS</sequence>
<organism evidence="1 2">
    <name type="scientific">Paenibacillus glucanolyticus</name>
    <dbReference type="NCBI Taxonomy" id="59843"/>
    <lineage>
        <taxon>Bacteria</taxon>
        <taxon>Bacillati</taxon>
        <taxon>Bacillota</taxon>
        <taxon>Bacilli</taxon>
        <taxon>Bacillales</taxon>
        <taxon>Paenibacillaceae</taxon>
        <taxon>Paenibacillus</taxon>
    </lineage>
</organism>
<dbReference type="OrthoDB" id="2991134at2"/>
<name>A0A163MJY5_9BACL</name>